<dbReference type="InterPro" id="IPR036427">
    <property type="entry name" value="Bromodomain-like_sf"/>
</dbReference>
<keyword evidence="5" id="KW-0862">Zinc</keyword>
<protein>
    <submittedName>
        <fullName evidence="18">Bromodomain adjacent to zinc finger domain protein 2B</fullName>
    </submittedName>
</protein>
<evidence type="ECO:0000256" key="13">
    <source>
        <dbReference type="SAM" id="MobiDB-lite"/>
    </source>
</evidence>
<dbReference type="SUPFAM" id="SSF57903">
    <property type="entry name" value="FYVE/PHD zinc finger"/>
    <property type="match status" value="2"/>
</dbReference>
<dbReference type="PRINTS" id="PR00503">
    <property type="entry name" value="BROMODOMAIN"/>
</dbReference>
<keyword evidence="10" id="KW-0539">Nucleus</keyword>
<dbReference type="Pfam" id="PF02791">
    <property type="entry name" value="DDT"/>
    <property type="match status" value="1"/>
</dbReference>
<evidence type="ECO:0000256" key="11">
    <source>
        <dbReference type="PROSITE-ProRule" id="PRU00035"/>
    </source>
</evidence>
<dbReference type="Gene3D" id="3.30.40.10">
    <property type="entry name" value="Zinc/RING finger domain, C3HC4 (zinc finger)"/>
    <property type="match status" value="2"/>
</dbReference>
<dbReference type="SMART" id="SM00571">
    <property type="entry name" value="DDT"/>
    <property type="match status" value="1"/>
</dbReference>
<feature type="region of interest" description="Disordered" evidence="13">
    <location>
        <begin position="159"/>
        <end position="205"/>
    </location>
</feature>
<feature type="region of interest" description="Disordered" evidence="13">
    <location>
        <begin position="1282"/>
        <end position="1323"/>
    </location>
</feature>
<evidence type="ECO:0000256" key="2">
    <source>
        <dbReference type="ARBA" id="ARBA00007444"/>
    </source>
</evidence>
<evidence type="ECO:0000256" key="1">
    <source>
        <dbReference type="ARBA" id="ARBA00004123"/>
    </source>
</evidence>
<dbReference type="InterPro" id="IPR018501">
    <property type="entry name" value="DDT_dom"/>
</dbReference>
<reference evidence="18" key="1">
    <citation type="journal article" date="2023" name="G3 (Bethesda)">
        <title>Whole genome assembly and annotation of the endangered Caribbean coral Acropora cervicornis.</title>
        <authorList>
            <person name="Selwyn J.D."/>
            <person name="Vollmer S.V."/>
        </authorList>
    </citation>
    <scope>NUCLEOTIDE SEQUENCE</scope>
    <source>
        <strain evidence="18">K2</strain>
    </source>
</reference>
<dbReference type="InterPro" id="IPR019787">
    <property type="entry name" value="Znf_PHD-finger"/>
</dbReference>
<feature type="region of interest" description="Disordered" evidence="13">
    <location>
        <begin position="1415"/>
        <end position="1457"/>
    </location>
</feature>
<dbReference type="InterPro" id="IPR001487">
    <property type="entry name" value="Bromodomain"/>
</dbReference>
<organism evidence="18 19">
    <name type="scientific">Acropora cervicornis</name>
    <name type="common">Staghorn coral</name>
    <dbReference type="NCBI Taxonomy" id="6130"/>
    <lineage>
        <taxon>Eukaryota</taxon>
        <taxon>Metazoa</taxon>
        <taxon>Cnidaria</taxon>
        <taxon>Anthozoa</taxon>
        <taxon>Hexacorallia</taxon>
        <taxon>Scleractinia</taxon>
        <taxon>Astrocoeniina</taxon>
        <taxon>Acroporidae</taxon>
        <taxon>Acropora</taxon>
    </lineage>
</organism>
<feature type="compositionally biased region" description="Basic residues" evidence="13">
    <location>
        <begin position="1912"/>
        <end position="1924"/>
    </location>
</feature>
<dbReference type="Pfam" id="PF00439">
    <property type="entry name" value="Bromodomain"/>
    <property type="match status" value="1"/>
</dbReference>
<feature type="compositionally biased region" description="Basic and acidic residues" evidence="13">
    <location>
        <begin position="429"/>
        <end position="438"/>
    </location>
</feature>
<dbReference type="Pfam" id="PF15613">
    <property type="entry name" value="WSD"/>
    <property type="match status" value="1"/>
</dbReference>
<dbReference type="SMART" id="SM00249">
    <property type="entry name" value="PHD"/>
    <property type="match status" value="2"/>
</dbReference>
<feature type="compositionally biased region" description="Polar residues" evidence="13">
    <location>
        <begin position="555"/>
        <end position="569"/>
    </location>
</feature>
<dbReference type="Proteomes" id="UP001249851">
    <property type="component" value="Unassembled WGS sequence"/>
</dbReference>
<dbReference type="PROSITE" id="PS50014">
    <property type="entry name" value="BROMODOMAIN_2"/>
    <property type="match status" value="1"/>
</dbReference>
<comment type="similarity">
    <text evidence="2">Belongs to the WAL family.</text>
</comment>
<feature type="region of interest" description="Disordered" evidence="13">
    <location>
        <begin position="1118"/>
        <end position="1199"/>
    </location>
</feature>
<dbReference type="GO" id="GO:0008270">
    <property type="term" value="F:zinc ion binding"/>
    <property type="evidence" value="ECO:0007669"/>
    <property type="project" value="UniProtKB-KW"/>
</dbReference>
<dbReference type="InterPro" id="IPR001739">
    <property type="entry name" value="Methyl_CpG_DNA-bd"/>
</dbReference>
<dbReference type="PROSITE" id="PS01359">
    <property type="entry name" value="ZF_PHD_1"/>
    <property type="match status" value="1"/>
</dbReference>
<feature type="compositionally biased region" description="Acidic residues" evidence="13">
    <location>
        <begin position="507"/>
        <end position="551"/>
    </location>
</feature>
<comment type="caution">
    <text evidence="18">The sequence shown here is derived from an EMBL/GenBank/DDBJ whole genome shotgun (WGS) entry which is preliminary data.</text>
</comment>
<keyword evidence="19" id="KW-1185">Reference proteome</keyword>
<evidence type="ECO:0000256" key="6">
    <source>
        <dbReference type="ARBA" id="ARBA00023015"/>
    </source>
</evidence>
<feature type="compositionally biased region" description="Basic and acidic residues" evidence="13">
    <location>
        <begin position="229"/>
        <end position="264"/>
    </location>
</feature>
<reference evidence="18" key="2">
    <citation type="journal article" date="2023" name="Science">
        <title>Genomic signatures of disease resistance in endangered staghorn corals.</title>
        <authorList>
            <person name="Vollmer S.V."/>
            <person name="Selwyn J.D."/>
            <person name="Despard B.A."/>
            <person name="Roesel C.L."/>
        </authorList>
    </citation>
    <scope>NUCLEOTIDE SEQUENCE</scope>
    <source>
        <strain evidence="18">K2</strain>
    </source>
</reference>
<dbReference type="GO" id="GO:0003677">
    <property type="term" value="F:DNA binding"/>
    <property type="evidence" value="ECO:0007669"/>
    <property type="project" value="InterPro"/>
</dbReference>
<dbReference type="InterPro" id="IPR001965">
    <property type="entry name" value="Znf_PHD"/>
</dbReference>
<dbReference type="Pfam" id="PF00628">
    <property type="entry name" value="PHD"/>
    <property type="match status" value="2"/>
</dbReference>
<feature type="compositionally biased region" description="Polar residues" evidence="13">
    <location>
        <begin position="291"/>
        <end position="300"/>
    </location>
</feature>
<dbReference type="GO" id="GO:0000785">
    <property type="term" value="C:chromatin"/>
    <property type="evidence" value="ECO:0007669"/>
    <property type="project" value="TreeGrafter"/>
</dbReference>
<feature type="compositionally biased region" description="Polar residues" evidence="13">
    <location>
        <begin position="307"/>
        <end position="321"/>
    </location>
</feature>
<evidence type="ECO:0000259" key="17">
    <source>
        <dbReference type="PROSITE" id="PS50982"/>
    </source>
</evidence>
<feature type="compositionally biased region" description="Basic and acidic residues" evidence="13">
    <location>
        <begin position="322"/>
        <end position="333"/>
    </location>
</feature>
<dbReference type="PROSITE" id="PS50982">
    <property type="entry name" value="MBD"/>
    <property type="match status" value="1"/>
</dbReference>
<feature type="compositionally biased region" description="Polar residues" evidence="13">
    <location>
        <begin position="1140"/>
        <end position="1153"/>
    </location>
</feature>
<feature type="region of interest" description="Disordered" evidence="13">
    <location>
        <begin position="1"/>
        <end position="35"/>
    </location>
</feature>
<feature type="region of interest" description="Disordered" evidence="13">
    <location>
        <begin position="405"/>
        <end position="592"/>
    </location>
</feature>
<dbReference type="FunFam" id="3.30.40.10:FF:000199">
    <property type="entry name" value="Bromodomain adjacent to zinc finger domain 2B"/>
    <property type="match status" value="1"/>
</dbReference>
<dbReference type="Gene3D" id="1.20.920.10">
    <property type="entry name" value="Bromodomain-like"/>
    <property type="match status" value="1"/>
</dbReference>
<dbReference type="PANTHER" id="PTHR45915">
    <property type="entry name" value="TRANSCRIPTION INTERMEDIARY FACTOR"/>
    <property type="match status" value="1"/>
</dbReference>
<keyword evidence="7" id="KW-0175">Coiled coil</keyword>
<evidence type="ECO:0000313" key="19">
    <source>
        <dbReference type="Proteomes" id="UP001249851"/>
    </source>
</evidence>
<dbReference type="InterPro" id="IPR011011">
    <property type="entry name" value="Znf_FYVE_PHD"/>
</dbReference>
<dbReference type="InterPro" id="IPR013083">
    <property type="entry name" value="Znf_RING/FYVE/PHD"/>
</dbReference>
<sequence>MDPRDVPIRSPAHTHSYFDGNPGHLRSPPLSHDPSYGMRPSAFSMMGRRPGLPDFRATLTHDPILSAQAGLTSPGALHGSLPGSAGGTGWWMPPHPHSHGLTPDYFTGHLAGGWLTHERDCALANHERLEECLYPSARSRSNNIINGVNSSSGFGSGSGIFYPPPSSPQSMHSFVHQASPTSAGAKSVLSHWSSHGNHDGKGVLDLGDSHDLDMIPRLNRKLSNSSEEIADRESEIRPGDLPLFHKERNKEPSVKGTSEFDKPKAPNRFPEQTDLRSGQKVQAVKSKEFIESNNSTSQRPRNLPLISENNSMPSQQTSPVDQRTENKTLRIPEENNTSSSHVNMAEPSKPAPPKLQKVKSGPPPRLQVPKSILNKTEGIVPTQPEPVAKMGKDVSSLLKEEMLKSSSNTANFGKSKQTEKALNVVSGDTESRAKEITEAKSLPSTSKGTLVAQKTSSKPLANQPRISSGKPPLLTQFHGGKYNEQESSDDESDSSNVSSGTESGSGSDDDSEDGDEGENEESSASDTDSDGSDEEDEAGELREDDDDDYEVAMDTQESGTSLNDASPSSNKRKLDESSSGTPQKRRRDVDEDAIKIPLGMGWRRQTRLRQVGAAGGLRGDVYYFAPCGKKLRTYPEVTRYLSKNGITDVTLDNFSFSTKLHIGEFLECKEGTVFEPLSEEEVNRRKQMAEEKARVRLEKLNKRTEKKQKQAEMIQKAMEAKLVRKAQRQAALDAAKIAKKEKETAHKAAVAKRLQKAQREAALEAVKMAKRERAEARIRSKAMKQEALQAAKEAKKERVRMLAEQKRLAKERAKEQRQMARLKKKEDAANAKYEDAMKKAKERELKRQQAVLLKQQEKEQKKQQQMMIRAIESQRKQEERERLKEEKKMEKKLQREKKLEQKRREMILARELKKPVEDMVLKDSKTLPAFSRVVGLKIPGDAFADLLMVQEFVHNFSEALELDSNEVPSLWEMQLSLLNDSSEDVLVPLCQSLLMSALEDPGCEGPDSFTMLGVALAKVELNETNFSEVLRLFIISRNAGDPHPLAEALISTPFQALTMSAKAGVLGYLCNELLCSRTICKEIENSIEHMSNLRRDKWVVEGKIRKLKAIQAEKYPVVKVKKPPGRPRADANVADPEGDNSMSNSLADDSVQGNEDDEDEEEEEEEDEDDEDDDDGEGGGDGAQSSEESDEEEKHSQFRSKLFGASHALRALCLGQDRFKRRYWILPRGGGVFVEGMETAEREIVLDLKMECEENIHAELMKVGTEPVGVRQEYKGDLSNGVLENRTGQETDLKSPPLKSPLRLPCHSKPDNRGNATVTPGTNMVSEGNSVLSQGTQQRLDKTYVPSAASRNALEIQRIENLFRAESEPNASFSAHGQSALPRPQEGSQWFNALPRMPCDESSLTLSHTQNSGHFVPTYSKKGADLDLTNTPPAIRRPPGRPPRISNPSDSQAGPRAVQRDIVTQGVSIQYLPQLPVKRPPGRPPKSSYQTFNLTYFDGSAVPTSTVAASTQSASTMSLSFEELKRNVLESLMQEPAPIPPELQHGWWRITEPSQLKEIIKLLHTRGIREKILQKNCQKYSEYANSSCTKGDQDKTFPHVAFAVDKAILREVEEMEEKGWRLPPKASKGLSRNALSADFNPLGEESPLGIAISRLTSLERGIERRYLKHPLRNDKLQIPANIGTAAAPGEVPSGEDGPPKEEEKMEVNVEMITPALKIWRDAVLTAQSAAQLSMCLSMLYDCVAWEKSIMKVVSVKRSVVFSMVTRQSAKFCQICRKGDNEELLLLCDGCDRGYHTYCCTPKLSSIPEGDWYCMDCIVLAAGGDNCCMCGGASGKMAKCDNCPRNFHLQCLEPPLSKVPRASWTCPTCKRVSSEESSCIILEVPGRFVERSCSNERNMELTKKQGGLIRTAGLKRSKPRRKRKVKEKEEEEEEDIGYSRSLTPPPKEEVRPHANRKQSSKDMAPCRLILAEMEKHEDAWPFLVPVNAKQVSKTVAYLTRYVCSRWLVFMNVLIFKMFPEYYRIIKRPMDFHTMKIKLRDCQYSGPNEFVDDARTVFLNCEEFNEDDSEVGQAGKRLFQFFERRWEELAFNLD</sequence>
<dbReference type="CDD" id="cd15545">
    <property type="entry name" value="PHD_BAZ2A_like"/>
    <property type="match status" value="1"/>
</dbReference>
<feature type="compositionally biased region" description="Polar residues" evidence="13">
    <location>
        <begin position="1314"/>
        <end position="1323"/>
    </location>
</feature>
<dbReference type="PROSITE" id="PS50827">
    <property type="entry name" value="DDT"/>
    <property type="match status" value="1"/>
</dbReference>
<dbReference type="PANTHER" id="PTHR45915:SF2">
    <property type="entry name" value="TOUTATIS, ISOFORM E"/>
    <property type="match status" value="1"/>
</dbReference>
<keyword evidence="6" id="KW-0805">Transcription regulation</keyword>
<feature type="compositionally biased region" description="Low complexity" evidence="13">
    <location>
        <begin position="494"/>
        <end position="506"/>
    </location>
</feature>
<feature type="domain" description="DDT" evidence="16">
    <location>
        <begin position="940"/>
        <end position="1003"/>
    </location>
</feature>
<feature type="domain" description="MBD" evidence="17">
    <location>
        <begin position="588"/>
        <end position="661"/>
    </location>
</feature>
<evidence type="ECO:0000256" key="7">
    <source>
        <dbReference type="ARBA" id="ARBA00023054"/>
    </source>
</evidence>
<feature type="compositionally biased region" description="Basic and acidic residues" evidence="13">
    <location>
        <begin position="196"/>
        <end position="205"/>
    </location>
</feature>
<feature type="compositionally biased region" description="Polar residues" evidence="13">
    <location>
        <begin position="442"/>
        <end position="466"/>
    </location>
</feature>
<dbReference type="SMART" id="SM00391">
    <property type="entry name" value="MBD"/>
    <property type="match status" value="1"/>
</dbReference>
<dbReference type="EMBL" id="JARQWQ010000159">
    <property type="protein sequence ID" value="KAK2548004.1"/>
    <property type="molecule type" value="Genomic_DNA"/>
</dbReference>
<feature type="domain" description="Bromo" evidence="14">
    <location>
        <begin position="1973"/>
        <end position="2070"/>
    </location>
</feature>
<evidence type="ECO:0000259" key="16">
    <source>
        <dbReference type="PROSITE" id="PS50827"/>
    </source>
</evidence>
<feature type="domain" description="PHD-type" evidence="15">
    <location>
        <begin position="1823"/>
        <end position="1871"/>
    </location>
</feature>
<dbReference type="InterPro" id="IPR016177">
    <property type="entry name" value="DNA-bd_dom_sf"/>
</dbReference>
<feature type="region of interest" description="Disordered" evidence="13">
    <location>
        <begin position="872"/>
        <end position="897"/>
    </location>
</feature>
<dbReference type="CDD" id="cd06503">
    <property type="entry name" value="ATP-synt_Fo_b"/>
    <property type="match status" value="1"/>
</dbReference>
<name>A0AAD9PS55_ACRCE</name>
<keyword evidence="9" id="KW-0804">Transcription</keyword>
<comment type="subcellular location">
    <subcellularLocation>
        <location evidence="1">Nucleus</location>
    </subcellularLocation>
</comment>
<proteinExistence type="inferred from homology"/>
<evidence type="ECO:0000259" key="14">
    <source>
        <dbReference type="PROSITE" id="PS50014"/>
    </source>
</evidence>
<dbReference type="SMART" id="SM00297">
    <property type="entry name" value="BROMO"/>
    <property type="match status" value="1"/>
</dbReference>
<keyword evidence="4 12" id="KW-0863">Zinc-finger</keyword>
<evidence type="ECO:0000256" key="12">
    <source>
        <dbReference type="PROSITE-ProRule" id="PRU00146"/>
    </source>
</evidence>
<evidence type="ECO:0000313" key="18">
    <source>
        <dbReference type="EMBL" id="KAK2548004.1"/>
    </source>
</evidence>
<dbReference type="InterPro" id="IPR019786">
    <property type="entry name" value="Zinc_finger_PHD-type_CS"/>
</dbReference>
<feature type="region of interest" description="Disordered" evidence="13">
    <location>
        <begin position="223"/>
        <end position="388"/>
    </location>
</feature>
<keyword evidence="3" id="KW-0479">Metal-binding</keyword>
<feature type="region of interest" description="Disordered" evidence="13">
    <location>
        <begin position="1903"/>
        <end position="1960"/>
    </location>
</feature>
<evidence type="ECO:0000256" key="5">
    <source>
        <dbReference type="ARBA" id="ARBA00022833"/>
    </source>
</evidence>
<dbReference type="Pfam" id="PF01429">
    <property type="entry name" value="MBD"/>
    <property type="match status" value="1"/>
</dbReference>
<accession>A0AAD9PS55</accession>
<dbReference type="PROSITE" id="PS50016">
    <property type="entry name" value="ZF_PHD_2"/>
    <property type="match status" value="2"/>
</dbReference>
<dbReference type="SUPFAM" id="SSF54171">
    <property type="entry name" value="DNA-binding domain"/>
    <property type="match status" value="1"/>
</dbReference>
<feature type="compositionally biased region" description="Low complexity" evidence="13">
    <location>
        <begin position="1294"/>
        <end position="1305"/>
    </location>
</feature>
<evidence type="ECO:0000256" key="10">
    <source>
        <dbReference type="ARBA" id="ARBA00023242"/>
    </source>
</evidence>
<feature type="compositionally biased region" description="Polar residues" evidence="13">
    <location>
        <begin position="169"/>
        <end position="195"/>
    </location>
</feature>
<feature type="domain" description="PHD-type" evidence="15">
    <location>
        <begin position="1769"/>
        <end position="1819"/>
    </location>
</feature>
<evidence type="ECO:0000256" key="3">
    <source>
        <dbReference type="ARBA" id="ARBA00022723"/>
    </source>
</evidence>
<evidence type="ECO:0000259" key="15">
    <source>
        <dbReference type="PROSITE" id="PS50016"/>
    </source>
</evidence>
<dbReference type="InterPro" id="IPR028941">
    <property type="entry name" value="WHIM2_dom"/>
</dbReference>
<dbReference type="Gene3D" id="3.30.890.10">
    <property type="entry name" value="Methyl-cpg-binding Protein 2, Chain A"/>
    <property type="match status" value="1"/>
</dbReference>
<dbReference type="GO" id="GO:0005634">
    <property type="term" value="C:nucleus"/>
    <property type="evidence" value="ECO:0007669"/>
    <property type="project" value="UniProtKB-SubCell"/>
</dbReference>
<evidence type="ECO:0000256" key="8">
    <source>
        <dbReference type="ARBA" id="ARBA00023117"/>
    </source>
</evidence>
<keyword evidence="8 11" id="KW-0103">Bromodomain</keyword>
<evidence type="ECO:0000256" key="9">
    <source>
        <dbReference type="ARBA" id="ARBA00023163"/>
    </source>
</evidence>
<evidence type="ECO:0000256" key="4">
    <source>
        <dbReference type="ARBA" id="ARBA00022771"/>
    </source>
</evidence>
<dbReference type="SUPFAM" id="SSF47370">
    <property type="entry name" value="Bromodomain"/>
    <property type="match status" value="1"/>
</dbReference>
<gene>
    <name evidence="18" type="ORF">P5673_031887</name>
</gene>
<feature type="compositionally biased region" description="Acidic residues" evidence="13">
    <location>
        <begin position="1154"/>
        <end position="1178"/>
    </location>
</feature>